<proteinExistence type="predicted"/>
<organism evidence="1 2">
    <name type="scientific">Jeotgalibacillus soli</name>
    <dbReference type="NCBI Taxonomy" id="889306"/>
    <lineage>
        <taxon>Bacteria</taxon>
        <taxon>Bacillati</taxon>
        <taxon>Bacillota</taxon>
        <taxon>Bacilli</taxon>
        <taxon>Bacillales</taxon>
        <taxon>Caryophanaceae</taxon>
        <taxon>Jeotgalibacillus</taxon>
    </lineage>
</organism>
<protein>
    <submittedName>
        <fullName evidence="1">Uncharacterized protein</fullName>
    </submittedName>
</protein>
<dbReference type="AlphaFoldDB" id="A0A0C2W5K8"/>
<dbReference type="RefSeq" id="WP_157841414.1">
    <property type="nucleotide sequence ID" value="NZ_JXRP01000006.1"/>
</dbReference>
<accession>A0A0C2W5K8</accession>
<name>A0A0C2W5K8_9BACL</name>
<keyword evidence="2" id="KW-1185">Reference proteome</keyword>
<reference evidence="1 2" key="1">
    <citation type="submission" date="2015-01" db="EMBL/GenBank/DDBJ databases">
        <title>Genome sequencing of Jeotgalibacillus soli.</title>
        <authorList>
            <person name="Goh K.M."/>
            <person name="Chan K.-G."/>
            <person name="Yaakop A.S."/>
            <person name="Ee R."/>
            <person name="Gan H.M."/>
            <person name="Chan C.S."/>
        </authorList>
    </citation>
    <scope>NUCLEOTIDE SEQUENCE [LARGE SCALE GENOMIC DNA]</scope>
    <source>
        <strain evidence="1 2">P9</strain>
    </source>
</reference>
<dbReference type="EMBL" id="JXRP01000006">
    <property type="protein sequence ID" value="KIL51866.1"/>
    <property type="molecule type" value="Genomic_DNA"/>
</dbReference>
<gene>
    <name evidence="1" type="ORF">KP78_02360</name>
</gene>
<evidence type="ECO:0000313" key="1">
    <source>
        <dbReference type="EMBL" id="KIL51866.1"/>
    </source>
</evidence>
<evidence type="ECO:0000313" key="2">
    <source>
        <dbReference type="Proteomes" id="UP000031938"/>
    </source>
</evidence>
<dbReference type="PATRIC" id="fig|889306.3.peg.240"/>
<sequence>MSYHLKNLNNEINSAVISSLHKNAIEADVYVHTGKKSNLKKAHKLGTTIYQYEIYMDLKEQGLPILLETT</sequence>
<comment type="caution">
    <text evidence="1">The sequence shown here is derived from an EMBL/GenBank/DDBJ whole genome shotgun (WGS) entry which is preliminary data.</text>
</comment>
<dbReference type="Proteomes" id="UP000031938">
    <property type="component" value="Unassembled WGS sequence"/>
</dbReference>